<reference evidence="1" key="1">
    <citation type="submission" date="2019-08" db="EMBL/GenBank/DDBJ databases">
        <authorList>
            <person name="Kucharzyk K."/>
            <person name="Murdoch R.W."/>
            <person name="Higgins S."/>
            <person name="Loffler F."/>
        </authorList>
    </citation>
    <scope>NUCLEOTIDE SEQUENCE</scope>
</reference>
<sequence>MECEPTAKPDTLQLAVVPEMAVEHSVVAPSRKFTTPVGLAAPLNVAVKVTDVPRSLGLGALTRSSVGAALVNNNRRDCAGAAAMEPLAPSSPAARIARTPHRLPGVAGAACTKVLPLTEQVSGVHTSYVMGAAPVDAVLIADKGMVLFSDHVGSGVPAIPGAKSNC</sequence>
<dbReference type="AlphaFoldDB" id="A0A644ZS27"/>
<proteinExistence type="predicted"/>
<name>A0A644ZS27_9ZZZZ</name>
<evidence type="ECO:0000313" key="1">
    <source>
        <dbReference type="EMBL" id="MPM43685.1"/>
    </source>
</evidence>
<organism evidence="1">
    <name type="scientific">bioreactor metagenome</name>
    <dbReference type="NCBI Taxonomy" id="1076179"/>
    <lineage>
        <taxon>unclassified sequences</taxon>
        <taxon>metagenomes</taxon>
        <taxon>ecological metagenomes</taxon>
    </lineage>
</organism>
<protein>
    <submittedName>
        <fullName evidence="1">Uncharacterized protein</fullName>
    </submittedName>
</protein>
<gene>
    <name evidence="1" type="ORF">SDC9_90362</name>
</gene>
<accession>A0A644ZS27</accession>
<dbReference type="EMBL" id="VSSQ01010196">
    <property type="protein sequence ID" value="MPM43685.1"/>
    <property type="molecule type" value="Genomic_DNA"/>
</dbReference>
<comment type="caution">
    <text evidence="1">The sequence shown here is derived from an EMBL/GenBank/DDBJ whole genome shotgun (WGS) entry which is preliminary data.</text>
</comment>